<feature type="compositionally biased region" description="Polar residues" evidence="1">
    <location>
        <begin position="88"/>
        <end position="101"/>
    </location>
</feature>
<feature type="compositionally biased region" description="Polar residues" evidence="1">
    <location>
        <begin position="112"/>
        <end position="121"/>
    </location>
</feature>
<evidence type="ECO:0000313" key="2">
    <source>
        <dbReference type="EMBL" id="MFH4984257.1"/>
    </source>
</evidence>
<keyword evidence="3" id="KW-1185">Reference proteome</keyword>
<feature type="compositionally biased region" description="Polar residues" evidence="1">
    <location>
        <begin position="68"/>
        <end position="79"/>
    </location>
</feature>
<comment type="caution">
    <text evidence="2">The sequence shown here is derived from an EMBL/GenBank/DDBJ whole genome shotgun (WGS) entry which is preliminary data.</text>
</comment>
<evidence type="ECO:0000313" key="3">
    <source>
        <dbReference type="Proteomes" id="UP001608902"/>
    </source>
</evidence>
<sequence length="168" mass="18479">VFRSDVNVSAERRLVTSPFPQRSRPTLHIYDQVSDSFIDSTPDSPKSPSSQKMTASFTKASTSTSDSVNTTGHQASDSAKLSPIHHMNATNLEPYSATTIDLRSRGRRSNEKQQQQRTTWLENNSSDSANSVSGSDESLSPNRRPCRAISLHHNAVTAAFPKYNGNKL</sequence>
<feature type="non-terminal residue" evidence="2">
    <location>
        <position position="1"/>
    </location>
</feature>
<dbReference type="Proteomes" id="UP001608902">
    <property type="component" value="Unassembled WGS sequence"/>
</dbReference>
<organism evidence="2 3">
    <name type="scientific">Gnathostoma spinigerum</name>
    <dbReference type="NCBI Taxonomy" id="75299"/>
    <lineage>
        <taxon>Eukaryota</taxon>
        <taxon>Metazoa</taxon>
        <taxon>Ecdysozoa</taxon>
        <taxon>Nematoda</taxon>
        <taxon>Chromadorea</taxon>
        <taxon>Rhabditida</taxon>
        <taxon>Spirurina</taxon>
        <taxon>Gnathostomatomorpha</taxon>
        <taxon>Gnathostomatoidea</taxon>
        <taxon>Gnathostomatidae</taxon>
        <taxon>Gnathostoma</taxon>
    </lineage>
</organism>
<name>A0ABD6F3C5_9BILA</name>
<feature type="compositionally biased region" description="Basic and acidic residues" evidence="1">
    <location>
        <begin position="102"/>
        <end position="111"/>
    </location>
</feature>
<dbReference type="AlphaFoldDB" id="A0ABD6F3C5"/>
<evidence type="ECO:0000256" key="1">
    <source>
        <dbReference type="SAM" id="MobiDB-lite"/>
    </source>
</evidence>
<gene>
    <name evidence="2" type="ORF">AB6A40_010966</name>
</gene>
<reference evidence="2 3" key="1">
    <citation type="submission" date="2024-08" db="EMBL/GenBank/DDBJ databases">
        <title>Gnathostoma spinigerum genome.</title>
        <authorList>
            <person name="Gonzalez-Bertolin B."/>
            <person name="Monzon S."/>
            <person name="Zaballos A."/>
            <person name="Jimenez P."/>
            <person name="Dekumyoy P."/>
            <person name="Varona S."/>
            <person name="Cuesta I."/>
            <person name="Sumanam S."/>
            <person name="Adisakwattana P."/>
            <person name="Gasser R.B."/>
            <person name="Hernandez-Gonzalez A."/>
            <person name="Young N.D."/>
            <person name="Perteguer M.J."/>
        </authorList>
    </citation>
    <scope>NUCLEOTIDE SEQUENCE [LARGE SCALE GENOMIC DNA]</scope>
    <source>
        <strain evidence="2">AL3</strain>
        <tissue evidence="2">Liver</tissue>
    </source>
</reference>
<protein>
    <submittedName>
        <fullName evidence="2">Uncharacterized protein</fullName>
    </submittedName>
</protein>
<feature type="compositionally biased region" description="Low complexity" evidence="1">
    <location>
        <begin position="122"/>
        <end position="138"/>
    </location>
</feature>
<feature type="compositionally biased region" description="Low complexity" evidence="1">
    <location>
        <begin position="39"/>
        <end position="67"/>
    </location>
</feature>
<dbReference type="EMBL" id="JBGFUD010016152">
    <property type="protein sequence ID" value="MFH4984257.1"/>
    <property type="molecule type" value="Genomic_DNA"/>
</dbReference>
<accession>A0ABD6F3C5</accession>
<feature type="region of interest" description="Disordered" evidence="1">
    <location>
        <begin position="36"/>
        <end position="144"/>
    </location>
</feature>
<proteinExistence type="predicted"/>